<gene>
    <name evidence="2" type="ORF">ODALV1_LOCUS21325</name>
</gene>
<comment type="caution">
    <text evidence="2">The sequence shown here is derived from an EMBL/GenBank/DDBJ whole genome shotgun (WGS) entry which is preliminary data.</text>
</comment>
<reference evidence="2 3" key="1">
    <citation type="submission" date="2024-08" db="EMBL/GenBank/DDBJ databases">
        <authorList>
            <person name="Cucini C."/>
            <person name="Frati F."/>
        </authorList>
    </citation>
    <scope>NUCLEOTIDE SEQUENCE [LARGE SCALE GENOMIC DNA]</scope>
</reference>
<keyword evidence="1" id="KW-0472">Membrane</keyword>
<name>A0ABP1RCY0_9HEXA</name>
<evidence type="ECO:0000313" key="2">
    <source>
        <dbReference type="EMBL" id="CAL8126228.1"/>
    </source>
</evidence>
<keyword evidence="1" id="KW-0812">Transmembrane</keyword>
<feature type="transmembrane region" description="Helical" evidence="1">
    <location>
        <begin position="78"/>
        <end position="104"/>
    </location>
</feature>
<feature type="transmembrane region" description="Helical" evidence="1">
    <location>
        <begin position="231"/>
        <end position="256"/>
    </location>
</feature>
<feature type="transmembrane region" description="Helical" evidence="1">
    <location>
        <begin position="202"/>
        <end position="225"/>
    </location>
</feature>
<dbReference type="EMBL" id="CAXLJM020000071">
    <property type="protein sequence ID" value="CAL8126228.1"/>
    <property type="molecule type" value="Genomic_DNA"/>
</dbReference>
<evidence type="ECO:0000256" key="1">
    <source>
        <dbReference type="SAM" id="Phobius"/>
    </source>
</evidence>
<accession>A0ABP1RCY0</accession>
<protein>
    <submittedName>
        <fullName evidence="2">Uncharacterized protein</fullName>
    </submittedName>
</protein>
<feature type="transmembrane region" description="Helical" evidence="1">
    <location>
        <begin position="5"/>
        <end position="25"/>
    </location>
</feature>
<organism evidence="2 3">
    <name type="scientific">Orchesella dallaii</name>
    <dbReference type="NCBI Taxonomy" id="48710"/>
    <lineage>
        <taxon>Eukaryota</taxon>
        <taxon>Metazoa</taxon>
        <taxon>Ecdysozoa</taxon>
        <taxon>Arthropoda</taxon>
        <taxon>Hexapoda</taxon>
        <taxon>Collembola</taxon>
        <taxon>Entomobryomorpha</taxon>
        <taxon>Entomobryoidea</taxon>
        <taxon>Orchesellidae</taxon>
        <taxon>Orchesellinae</taxon>
        <taxon>Orchesella</taxon>
    </lineage>
</organism>
<evidence type="ECO:0000313" key="3">
    <source>
        <dbReference type="Proteomes" id="UP001642540"/>
    </source>
</evidence>
<dbReference type="Proteomes" id="UP001642540">
    <property type="component" value="Unassembled WGS sequence"/>
</dbReference>
<keyword evidence="3" id="KW-1185">Reference proteome</keyword>
<proteinExistence type="predicted"/>
<sequence length="330" mass="37853">MDEIYFQVIITAPMFLSMGLNYYFFQHRYSIIEYVGRLFNFVSEFQSLEIMKKTTVKEILRDYIKELGKILTTGKGDYLGVTLVGSVLMLTFGSPLMGLTAYFAQQDGFAVVLKYIFPVENRSDVEHVLLRLLSSILVTIGAIDTTRTFRYVFVYLIVVAKITSKLIKSIRVSSRQNLNSAMDTYKRMYKIHNTILEPSAQYLFVAVHGGQFLAVFDISGSLVGWKFLSPLAYWVLPFMTTLTIFVIVTAVPFAILPAEESKGMIKDWKYEYGLKRNKLQKRVMASLRPIGWKLGGYGVVQRGFKAHWWTVIVYNTQDAVLMIMDIVFKK</sequence>
<keyword evidence="1" id="KW-1133">Transmembrane helix</keyword>